<evidence type="ECO:0000256" key="2">
    <source>
        <dbReference type="ARBA" id="ARBA00022448"/>
    </source>
</evidence>
<dbReference type="EMBL" id="QJKH01000002">
    <property type="protein sequence ID" value="PXX81063.1"/>
    <property type="molecule type" value="Genomic_DNA"/>
</dbReference>
<sequence>MTFVQALLIGLLGYCSAKWAIPLWGDMGGWWTCGRPLVAGMLIGIILGNVSQGIILGCAVNALYLGSITVGGVAANDINFAAYIGIPLAMVSGATVEEALTLAALLGALGVFMWNFVKIINVYWIRVMEKQIAADNLDNAARVPLYGNIFLFICRFFPIFLACLLGPEIMQGVMNAIPPQLSAIIGIFGGMLPLIGFAIILKTCVKQYYELLYFVFGFILFTSFQVSIIAIFVVALVFACIDFKYGSVGGAE</sequence>
<evidence type="ECO:0000256" key="6">
    <source>
        <dbReference type="ARBA" id="ARBA00022692"/>
    </source>
</evidence>
<dbReference type="OrthoDB" id="9815089at2"/>
<dbReference type="AlphaFoldDB" id="A0A2V2FF10"/>
<dbReference type="RefSeq" id="WP_022938668.1">
    <property type="nucleotide sequence ID" value="NZ_BAABZA010000002.1"/>
</dbReference>
<keyword evidence="2" id="KW-0813">Transport</keyword>
<evidence type="ECO:0000256" key="8">
    <source>
        <dbReference type="ARBA" id="ARBA00023136"/>
    </source>
</evidence>
<dbReference type="PROSITE" id="PS51106">
    <property type="entry name" value="PTS_EIIC_TYPE_4"/>
    <property type="match status" value="1"/>
</dbReference>
<evidence type="ECO:0000313" key="11">
    <source>
        <dbReference type="EMBL" id="PXX81063.1"/>
    </source>
</evidence>
<evidence type="ECO:0000256" key="3">
    <source>
        <dbReference type="ARBA" id="ARBA00022475"/>
    </source>
</evidence>
<dbReference type="GeneID" id="94441271"/>
<evidence type="ECO:0000256" key="1">
    <source>
        <dbReference type="ARBA" id="ARBA00004651"/>
    </source>
</evidence>
<evidence type="ECO:0000313" key="12">
    <source>
        <dbReference type="Proteomes" id="UP000247612"/>
    </source>
</evidence>
<keyword evidence="12" id="KW-1185">Reference proteome</keyword>
<dbReference type="GO" id="GO:0005886">
    <property type="term" value="C:plasma membrane"/>
    <property type="evidence" value="ECO:0007669"/>
    <property type="project" value="UniProtKB-SubCell"/>
</dbReference>
<reference evidence="10" key="2">
    <citation type="submission" date="2022-03" db="EMBL/GenBank/DDBJ databases">
        <title>First case of bacteraemia caused by Dielma fastidiosa in a patient hospitalised with diverticulitis.</title>
        <authorList>
            <person name="Forman-Ankjaer B."/>
            <person name="Hvid-Jensen F."/>
            <person name="Kobel C.M."/>
            <person name="Greve T."/>
        </authorList>
    </citation>
    <scope>NUCLEOTIDE SEQUENCE</scope>
    <source>
        <strain evidence="10">AUH_DF_2021</strain>
    </source>
</reference>
<evidence type="ECO:0000256" key="5">
    <source>
        <dbReference type="ARBA" id="ARBA00022683"/>
    </source>
</evidence>
<feature type="transmembrane region" description="Helical" evidence="9">
    <location>
        <begin position="213"/>
        <end position="239"/>
    </location>
</feature>
<keyword evidence="6 9" id="KW-0812">Transmembrane</keyword>
<feature type="transmembrane region" description="Helical" evidence="9">
    <location>
        <begin position="145"/>
        <end position="169"/>
    </location>
</feature>
<dbReference type="InterPro" id="IPR004700">
    <property type="entry name" value="PTS_IIC_man"/>
</dbReference>
<dbReference type="STRING" id="1034346.GCA_000313565_02382"/>
<dbReference type="GO" id="GO:0009401">
    <property type="term" value="P:phosphoenolpyruvate-dependent sugar phosphotransferase system"/>
    <property type="evidence" value="ECO:0007669"/>
    <property type="project" value="UniProtKB-KW"/>
</dbReference>
<keyword evidence="5" id="KW-0598">Phosphotransferase system</keyword>
<comment type="caution">
    <text evidence="11">The sequence shown here is derived from an EMBL/GenBank/DDBJ whole genome shotgun (WGS) entry which is preliminary data.</text>
</comment>
<evidence type="ECO:0000256" key="7">
    <source>
        <dbReference type="ARBA" id="ARBA00022989"/>
    </source>
</evidence>
<comment type="subcellular location">
    <subcellularLocation>
        <location evidence="1">Cell membrane</location>
        <topology evidence="1">Multi-pass membrane protein</topology>
    </subcellularLocation>
</comment>
<organism evidence="11 12">
    <name type="scientific">Dielma fastidiosa</name>
    <dbReference type="NCBI Taxonomy" id="1034346"/>
    <lineage>
        <taxon>Bacteria</taxon>
        <taxon>Bacillati</taxon>
        <taxon>Bacillota</taxon>
        <taxon>Erysipelotrichia</taxon>
        <taxon>Erysipelotrichales</taxon>
        <taxon>Erysipelotrichaceae</taxon>
        <taxon>Dielma</taxon>
    </lineage>
</organism>
<reference evidence="11 12" key="1">
    <citation type="submission" date="2018-05" db="EMBL/GenBank/DDBJ databases">
        <title>Genomic Encyclopedia of Type Strains, Phase IV (KMG-IV): sequencing the most valuable type-strain genomes for metagenomic binning, comparative biology and taxonomic classification.</title>
        <authorList>
            <person name="Goeker M."/>
        </authorList>
    </citation>
    <scope>NUCLEOTIDE SEQUENCE [LARGE SCALE GENOMIC DNA]</scope>
    <source>
        <strain evidence="11 12">JC118</strain>
    </source>
</reference>
<dbReference type="Proteomes" id="UP001276902">
    <property type="component" value="Unassembled WGS sequence"/>
</dbReference>
<feature type="transmembrane region" description="Helical" evidence="9">
    <location>
        <begin position="102"/>
        <end position="124"/>
    </location>
</feature>
<keyword evidence="4 10" id="KW-0762">Sugar transport</keyword>
<keyword evidence="7 9" id="KW-1133">Transmembrane helix</keyword>
<evidence type="ECO:0000256" key="9">
    <source>
        <dbReference type="SAM" id="Phobius"/>
    </source>
</evidence>
<accession>A0A2V2FF10</accession>
<evidence type="ECO:0000313" key="10">
    <source>
        <dbReference type="EMBL" id="MDY5168951.1"/>
    </source>
</evidence>
<feature type="transmembrane region" description="Helical" evidence="9">
    <location>
        <begin position="41"/>
        <end position="66"/>
    </location>
</feature>
<keyword evidence="8 9" id="KW-0472">Membrane</keyword>
<gene>
    <name evidence="11" type="ORF">DES51_102182</name>
    <name evidence="10" type="ORF">MQE39_12605</name>
</gene>
<name>A0A2V2FF10_9FIRM</name>
<dbReference type="EMBL" id="JALDAW010000022">
    <property type="protein sequence ID" value="MDY5168951.1"/>
    <property type="molecule type" value="Genomic_DNA"/>
</dbReference>
<dbReference type="Pfam" id="PF03609">
    <property type="entry name" value="EII-Sor"/>
    <property type="match status" value="1"/>
</dbReference>
<dbReference type="Proteomes" id="UP000247612">
    <property type="component" value="Unassembled WGS sequence"/>
</dbReference>
<evidence type="ECO:0000256" key="4">
    <source>
        <dbReference type="ARBA" id="ARBA00022597"/>
    </source>
</evidence>
<feature type="transmembrane region" description="Helical" evidence="9">
    <location>
        <begin position="181"/>
        <end position="201"/>
    </location>
</feature>
<proteinExistence type="predicted"/>
<keyword evidence="3" id="KW-1003">Cell membrane</keyword>
<protein>
    <submittedName>
        <fullName evidence="10">PTS sugar transporter subunit IIC</fullName>
    </submittedName>
    <submittedName>
        <fullName evidence="11">PTS system mannose-specific IIC component</fullName>
    </submittedName>
</protein>